<dbReference type="Gene3D" id="2.170.130.10">
    <property type="entry name" value="TonB-dependent receptor, plug domain"/>
    <property type="match status" value="1"/>
</dbReference>
<dbReference type="eggNOG" id="COG4771">
    <property type="taxonomic scope" value="Bacteria"/>
</dbReference>
<keyword evidence="7 10" id="KW-0472">Membrane</keyword>
<reference evidence="13 14" key="1">
    <citation type="submission" date="2013-08" db="EMBL/GenBank/DDBJ databases">
        <authorList>
            <person name="Weinstock G."/>
            <person name="Sodergren E."/>
            <person name="Wylie T."/>
            <person name="Fulton L."/>
            <person name="Fulton R."/>
            <person name="Fronick C."/>
            <person name="O'Laughlin M."/>
            <person name="Godfrey J."/>
            <person name="Miner T."/>
            <person name="Herter B."/>
            <person name="Appelbaum E."/>
            <person name="Cordes M."/>
            <person name="Lek S."/>
            <person name="Wollam A."/>
            <person name="Pepin K.H."/>
            <person name="Palsikar V.B."/>
            <person name="Mitreva M."/>
            <person name="Wilson R.K."/>
        </authorList>
    </citation>
    <scope>NUCLEOTIDE SEQUENCE [LARGE SCALE GENOMIC DNA]</scope>
    <source>
        <strain evidence="13 14">ATCC 15930</strain>
    </source>
</reference>
<dbReference type="PATRIC" id="fig|1122985.7.peg.833"/>
<evidence type="ECO:0000259" key="11">
    <source>
        <dbReference type="Pfam" id="PF00593"/>
    </source>
</evidence>
<evidence type="ECO:0000256" key="10">
    <source>
        <dbReference type="RuleBase" id="RU003357"/>
    </source>
</evidence>
<dbReference type="EMBL" id="JNGW01000030">
    <property type="protein sequence ID" value="KDR53080.1"/>
    <property type="molecule type" value="Genomic_DNA"/>
</dbReference>
<dbReference type="SUPFAM" id="SSF56935">
    <property type="entry name" value="Porins"/>
    <property type="match status" value="1"/>
</dbReference>
<evidence type="ECO:0000256" key="4">
    <source>
        <dbReference type="ARBA" id="ARBA00022692"/>
    </source>
</evidence>
<dbReference type="InterPro" id="IPR037066">
    <property type="entry name" value="Plug_dom_sf"/>
</dbReference>
<feature type="domain" description="TonB-dependent receptor plug" evidence="12">
    <location>
        <begin position="94"/>
        <end position="189"/>
    </location>
</feature>
<dbReference type="InterPro" id="IPR036942">
    <property type="entry name" value="Beta-barrel_TonB_sf"/>
</dbReference>
<organism evidence="13 14">
    <name type="scientific">Hoylesella loescheii DSM 19665 = JCM 12249 = ATCC 15930</name>
    <dbReference type="NCBI Taxonomy" id="1122985"/>
    <lineage>
        <taxon>Bacteria</taxon>
        <taxon>Pseudomonadati</taxon>
        <taxon>Bacteroidota</taxon>
        <taxon>Bacteroidia</taxon>
        <taxon>Bacteroidales</taxon>
        <taxon>Prevotellaceae</taxon>
        <taxon>Hoylesella</taxon>
    </lineage>
</organism>
<evidence type="ECO:0000313" key="14">
    <source>
        <dbReference type="Proteomes" id="UP000027442"/>
    </source>
</evidence>
<dbReference type="PANTHER" id="PTHR30069">
    <property type="entry name" value="TONB-DEPENDENT OUTER MEMBRANE RECEPTOR"/>
    <property type="match status" value="1"/>
</dbReference>
<dbReference type="Proteomes" id="UP000027442">
    <property type="component" value="Unassembled WGS sequence"/>
</dbReference>
<dbReference type="PANTHER" id="PTHR30069:SF29">
    <property type="entry name" value="HEMOGLOBIN AND HEMOGLOBIN-HAPTOGLOBIN-BINDING PROTEIN 1-RELATED"/>
    <property type="match status" value="1"/>
</dbReference>
<gene>
    <name evidence="13" type="ORF">HMPREF1991_00806</name>
</gene>
<keyword evidence="3" id="KW-1134">Transmembrane beta strand</keyword>
<keyword evidence="2" id="KW-0813">Transport</keyword>
<sequence>MFRLLEGRKGSTAHQLRTLGSWYHKHQKQQKTKEMSKIIFSAGITLMFVMPVAAQQAASDSAATMKEHTLSSVTITSRKATMRPLKGALNGKDISRDELFKAACCNLGESFVTNPSVDVNYSDATTGAKQVKLLGLSGTYVQMLTENLPNFRGAALPYGLGYVPGNWMKSMQVSKGNSSVKNGYEAMTGQINVEYVKPEDEEGLSLNLYGSTMGKFEANADGNIHIKGKDLSTEILAHFENNWNHHDGNGDGFQDDPQVKQFNLQNRWLWKTGNYVFHGGLLLLKEDRTNGQVDKALSMFGGTTPYRINIGTERYEGYMKHAFILNAAHGTNIALLGNVSLHKQDALYGIKQYDVNEKNAYASLVFETNFTPEHNLSAGLSFSHDYLHQRLSLPSGAIPSDYGNLYPLERGIESETTPGAYVQYTYNLRDHLVAMAGLRVDHSNVYGTFLTPRFHLKWMPAQILTVRISAGKGYRSAHALAENNYLMASGRRLIIDNLKQEAAWNYGSSLSFVIPVGKQALKLNADYYYTHFLSQAIIDYDTNPQELHITNLDGKSYSHTFQVDASYLFFNSLELTAAYRYNLVKTTYGGQLLSKPLQGRYKALVTASYKTPLGLWQFDATAVLNGGGRMPQPYTTPSGDLSWQPNFKAYGQLNAQVTRYFRHFSVYVGGENLTNYKQKNPIIGYNNPWENSFEPTMVYGPVQGAMAYIGVRVNLGKRL</sequence>
<dbReference type="HOGENOM" id="CLU_012669_0_0_10"/>
<comment type="caution">
    <text evidence="13">The sequence shown here is derived from an EMBL/GenBank/DDBJ whole genome shotgun (WGS) entry which is preliminary data.</text>
</comment>
<evidence type="ECO:0000256" key="9">
    <source>
        <dbReference type="ARBA" id="ARBA00023237"/>
    </source>
</evidence>
<keyword evidence="9" id="KW-0998">Cell outer membrane</keyword>
<evidence type="ECO:0000256" key="8">
    <source>
        <dbReference type="ARBA" id="ARBA00023170"/>
    </source>
</evidence>
<keyword evidence="8 13" id="KW-0675">Receptor</keyword>
<dbReference type="InterPro" id="IPR012910">
    <property type="entry name" value="Plug_dom"/>
</dbReference>
<keyword evidence="14" id="KW-1185">Reference proteome</keyword>
<evidence type="ECO:0000256" key="2">
    <source>
        <dbReference type="ARBA" id="ARBA00022448"/>
    </source>
</evidence>
<dbReference type="Gene3D" id="2.40.170.20">
    <property type="entry name" value="TonB-dependent receptor, beta-barrel domain"/>
    <property type="match status" value="1"/>
</dbReference>
<evidence type="ECO:0000256" key="3">
    <source>
        <dbReference type="ARBA" id="ARBA00022452"/>
    </source>
</evidence>
<dbReference type="AlphaFoldDB" id="A0A069QJT7"/>
<keyword evidence="5" id="KW-0732">Signal</keyword>
<name>A0A069QJT7_HOYLO</name>
<accession>A0A069QJT7</accession>
<evidence type="ECO:0000256" key="1">
    <source>
        <dbReference type="ARBA" id="ARBA00004571"/>
    </source>
</evidence>
<dbReference type="InterPro" id="IPR039426">
    <property type="entry name" value="TonB-dep_rcpt-like"/>
</dbReference>
<evidence type="ECO:0000256" key="7">
    <source>
        <dbReference type="ARBA" id="ARBA00023136"/>
    </source>
</evidence>
<comment type="subcellular location">
    <subcellularLocation>
        <location evidence="1">Cell outer membrane</location>
        <topology evidence="1">Multi-pass membrane protein</topology>
    </subcellularLocation>
</comment>
<keyword evidence="6 10" id="KW-0798">TonB box</keyword>
<evidence type="ECO:0000259" key="12">
    <source>
        <dbReference type="Pfam" id="PF07715"/>
    </source>
</evidence>
<keyword evidence="4" id="KW-0812">Transmembrane</keyword>
<dbReference type="GO" id="GO:0044718">
    <property type="term" value="P:siderophore transmembrane transport"/>
    <property type="evidence" value="ECO:0007669"/>
    <property type="project" value="TreeGrafter"/>
</dbReference>
<comment type="similarity">
    <text evidence="10">Belongs to the TonB-dependent receptor family.</text>
</comment>
<evidence type="ECO:0000256" key="6">
    <source>
        <dbReference type="ARBA" id="ARBA00023077"/>
    </source>
</evidence>
<proteinExistence type="inferred from homology"/>
<evidence type="ECO:0000313" key="13">
    <source>
        <dbReference type="EMBL" id="KDR53080.1"/>
    </source>
</evidence>
<dbReference type="Pfam" id="PF07715">
    <property type="entry name" value="Plug"/>
    <property type="match status" value="1"/>
</dbReference>
<dbReference type="Pfam" id="PF00593">
    <property type="entry name" value="TonB_dep_Rec_b-barrel"/>
    <property type="match status" value="1"/>
</dbReference>
<dbReference type="InterPro" id="IPR000531">
    <property type="entry name" value="Beta-barrel_TonB"/>
</dbReference>
<feature type="domain" description="TonB-dependent receptor-like beta-barrel" evidence="11">
    <location>
        <begin position="248"/>
        <end position="673"/>
    </location>
</feature>
<evidence type="ECO:0000256" key="5">
    <source>
        <dbReference type="ARBA" id="ARBA00022729"/>
    </source>
</evidence>
<dbReference type="GO" id="GO:0015344">
    <property type="term" value="F:siderophore uptake transmembrane transporter activity"/>
    <property type="evidence" value="ECO:0007669"/>
    <property type="project" value="TreeGrafter"/>
</dbReference>
<dbReference type="GO" id="GO:0009279">
    <property type="term" value="C:cell outer membrane"/>
    <property type="evidence" value="ECO:0007669"/>
    <property type="project" value="UniProtKB-SubCell"/>
</dbReference>
<protein>
    <submittedName>
        <fullName evidence="13">TonB-dependent receptor</fullName>
    </submittedName>
</protein>